<dbReference type="InterPro" id="IPR027417">
    <property type="entry name" value="P-loop_NTPase"/>
</dbReference>
<keyword evidence="8" id="KW-1185">Reference proteome</keyword>
<evidence type="ECO:0000256" key="5">
    <source>
        <dbReference type="ARBA" id="ARBA00022840"/>
    </source>
</evidence>
<evidence type="ECO:0000259" key="6">
    <source>
        <dbReference type="PROSITE" id="PS50893"/>
    </source>
</evidence>
<dbReference type="SUPFAM" id="SSF52540">
    <property type="entry name" value="P-loop containing nucleoside triphosphate hydrolases"/>
    <property type="match status" value="1"/>
</dbReference>
<dbReference type="CDD" id="cd03230">
    <property type="entry name" value="ABC_DR_subfamily_A"/>
    <property type="match status" value="1"/>
</dbReference>
<keyword evidence="5" id="KW-0067">ATP-binding</keyword>
<dbReference type="SMART" id="SM00382">
    <property type="entry name" value="AAA"/>
    <property type="match status" value="1"/>
</dbReference>
<comment type="caution">
    <text evidence="7">The sequence shown here is derived from an EMBL/GenBank/DDBJ whole genome shotgun (WGS) entry which is preliminary data.</text>
</comment>
<dbReference type="RefSeq" id="WP_184020511.1">
    <property type="nucleotide sequence ID" value="NZ_JACHFD010000019.1"/>
</dbReference>
<sequence>MEIELKQVVKRFSRTLALDGIDLRLGPGVVSVIGLNGAGKTTLLNCLAGLLKPSSGTITFDGRPFSKEDLALARRIAWMPDFPLAFQNQTILEHIALWVRCYGGERPGLEDRVLEVLEALGIWEIAEHPMGELSRGQHYKAALAAQVVVEPELWVLDEPFASGMDPRGLQAFRNWAEERVASGGTVVFSTQILEMAEGFCDRLVVLEDGKLAYDLSREELAAMPVRGSGSLRERWLEAGEASP</sequence>
<evidence type="ECO:0000313" key="7">
    <source>
        <dbReference type="EMBL" id="MBB5353008.1"/>
    </source>
</evidence>
<dbReference type="InterPro" id="IPR050763">
    <property type="entry name" value="ABC_transporter_ATP-binding"/>
</dbReference>
<evidence type="ECO:0000256" key="1">
    <source>
        <dbReference type="ARBA" id="ARBA00005417"/>
    </source>
</evidence>
<keyword evidence="2" id="KW-0813">Transport</keyword>
<protein>
    <submittedName>
        <fullName evidence="7">ABC-type multidrug transport system ATPase subunit</fullName>
    </submittedName>
</protein>
<dbReference type="InterPro" id="IPR003439">
    <property type="entry name" value="ABC_transporter-like_ATP-bd"/>
</dbReference>
<evidence type="ECO:0000256" key="4">
    <source>
        <dbReference type="ARBA" id="ARBA00022741"/>
    </source>
</evidence>
<accession>A0A840VED9</accession>
<dbReference type="EMBL" id="JACHFD010000019">
    <property type="protein sequence ID" value="MBB5353008.1"/>
    <property type="molecule type" value="Genomic_DNA"/>
</dbReference>
<organism evidence="7 8">
    <name type="scientific">Haloferula luteola</name>
    <dbReference type="NCBI Taxonomy" id="595692"/>
    <lineage>
        <taxon>Bacteria</taxon>
        <taxon>Pseudomonadati</taxon>
        <taxon>Verrucomicrobiota</taxon>
        <taxon>Verrucomicrobiia</taxon>
        <taxon>Verrucomicrobiales</taxon>
        <taxon>Verrucomicrobiaceae</taxon>
        <taxon>Haloferula</taxon>
    </lineage>
</organism>
<dbReference type="Pfam" id="PF00005">
    <property type="entry name" value="ABC_tran"/>
    <property type="match status" value="1"/>
</dbReference>
<evidence type="ECO:0000313" key="8">
    <source>
        <dbReference type="Proteomes" id="UP000557717"/>
    </source>
</evidence>
<dbReference type="GO" id="GO:0016887">
    <property type="term" value="F:ATP hydrolysis activity"/>
    <property type="evidence" value="ECO:0007669"/>
    <property type="project" value="InterPro"/>
</dbReference>
<keyword evidence="4" id="KW-0547">Nucleotide-binding</keyword>
<evidence type="ECO:0000256" key="2">
    <source>
        <dbReference type="ARBA" id="ARBA00022448"/>
    </source>
</evidence>
<dbReference type="PROSITE" id="PS50893">
    <property type="entry name" value="ABC_TRANSPORTER_2"/>
    <property type="match status" value="1"/>
</dbReference>
<dbReference type="PANTHER" id="PTHR42711">
    <property type="entry name" value="ABC TRANSPORTER ATP-BINDING PROTEIN"/>
    <property type="match status" value="1"/>
</dbReference>
<dbReference type="PANTHER" id="PTHR42711:SF5">
    <property type="entry name" value="ABC TRANSPORTER ATP-BINDING PROTEIN NATA"/>
    <property type="match status" value="1"/>
</dbReference>
<feature type="domain" description="ABC transporter" evidence="6">
    <location>
        <begin position="3"/>
        <end position="233"/>
    </location>
</feature>
<dbReference type="Proteomes" id="UP000557717">
    <property type="component" value="Unassembled WGS sequence"/>
</dbReference>
<name>A0A840VED9_9BACT</name>
<evidence type="ECO:0000256" key="3">
    <source>
        <dbReference type="ARBA" id="ARBA00022458"/>
    </source>
</evidence>
<dbReference type="InterPro" id="IPR003593">
    <property type="entry name" value="AAA+_ATPase"/>
</dbReference>
<keyword evidence="3" id="KW-0536">Nodulation</keyword>
<proteinExistence type="inferred from homology"/>
<dbReference type="Gene3D" id="3.40.50.300">
    <property type="entry name" value="P-loop containing nucleotide triphosphate hydrolases"/>
    <property type="match status" value="1"/>
</dbReference>
<reference evidence="7 8" key="1">
    <citation type="submission" date="2020-08" db="EMBL/GenBank/DDBJ databases">
        <title>Genomic Encyclopedia of Type Strains, Phase IV (KMG-IV): sequencing the most valuable type-strain genomes for metagenomic binning, comparative biology and taxonomic classification.</title>
        <authorList>
            <person name="Goeker M."/>
        </authorList>
    </citation>
    <scope>NUCLEOTIDE SEQUENCE [LARGE SCALE GENOMIC DNA]</scope>
    <source>
        <strain evidence="7 8">YC6886</strain>
    </source>
</reference>
<gene>
    <name evidence="7" type="ORF">HNR46_003261</name>
</gene>
<dbReference type="AlphaFoldDB" id="A0A840VED9"/>
<dbReference type="GO" id="GO:0005524">
    <property type="term" value="F:ATP binding"/>
    <property type="evidence" value="ECO:0007669"/>
    <property type="project" value="UniProtKB-KW"/>
</dbReference>
<comment type="similarity">
    <text evidence="1">Belongs to the ABC transporter superfamily.</text>
</comment>